<feature type="compositionally biased region" description="Low complexity" evidence="1">
    <location>
        <begin position="15"/>
        <end position="41"/>
    </location>
</feature>
<name>A0A518RG35_9SPHN</name>
<dbReference type="NCBIfam" id="TIGR01841">
    <property type="entry name" value="phasin"/>
    <property type="match status" value="1"/>
</dbReference>
<evidence type="ECO:0000256" key="1">
    <source>
        <dbReference type="SAM" id="MobiDB-lite"/>
    </source>
</evidence>
<protein>
    <submittedName>
        <fullName evidence="3">Phasin family protein</fullName>
    </submittedName>
</protein>
<gene>
    <name evidence="3" type="ORF">FPZ54_10535</name>
</gene>
<dbReference type="OrthoDB" id="8479795at2"/>
<accession>A0A518RG35</accession>
<organism evidence="3 4">
    <name type="scientific">Sphingomonas suaedae</name>
    <dbReference type="NCBI Taxonomy" id="2599297"/>
    <lineage>
        <taxon>Bacteria</taxon>
        <taxon>Pseudomonadati</taxon>
        <taxon>Pseudomonadota</taxon>
        <taxon>Alphaproteobacteria</taxon>
        <taxon>Sphingomonadales</taxon>
        <taxon>Sphingomonadaceae</taxon>
        <taxon>Sphingomonas</taxon>
    </lineage>
</organism>
<dbReference type="InterPro" id="IPR010127">
    <property type="entry name" value="Phasin_subfam-1"/>
</dbReference>
<proteinExistence type="predicted"/>
<feature type="domain" description="Phasin" evidence="2">
    <location>
        <begin position="139"/>
        <end position="237"/>
    </location>
</feature>
<sequence length="248" mass="25945">MASKGPRTGAKKPVSRAPVAKVAPKAPAAKPPVVEATPEPVAETIDAPVEATVETVEVVTEAAEQAAPAAIENTAETVETVAAPVTEFIEGTAPQMMADTASKGTDIMEATMEKSQAIFAEMNERAKAAVEKNTKLVGEMTELAKGNVEALVESGKITAKGMETLGHDAAEYSRKQFEQATATMKSLAAVKSPADFFKLQSDYVRSAFDSMVAETSKNTEAFIKLAGDAAQPVSNRVAVAMEKIKTAA</sequence>
<dbReference type="EMBL" id="CP042239">
    <property type="protein sequence ID" value="QDX26418.1"/>
    <property type="molecule type" value="Genomic_DNA"/>
</dbReference>
<evidence type="ECO:0000259" key="2">
    <source>
        <dbReference type="Pfam" id="PF09361"/>
    </source>
</evidence>
<dbReference type="RefSeq" id="WP_145847020.1">
    <property type="nucleotide sequence ID" value="NZ_CP042239.1"/>
</dbReference>
<evidence type="ECO:0000313" key="4">
    <source>
        <dbReference type="Proteomes" id="UP000318055"/>
    </source>
</evidence>
<dbReference type="Pfam" id="PF09361">
    <property type="entry name" value="Phasin_2"/>
    <property type="match status" value="1"/>
</dbReference>
<feature type="region of interest" description="Disordered" evidence="1">
    <location>
        <begin position="1"/>
        <end position="41"/>
    </location>
</feature>
<dbReference type="InterPro" id="IPR018968">
    <property type="entry name" value="Phasin"/>
</dbReference>
<keyword evidence="4" id="KW-1185">Reference proteome</keyword>
<dbReference type="AlphaFoldDB" id="A0A518RG35"/>
<dbReference type="KEGG" id="ssua:FPZ54_10535"/>
<dbReference type="Proteomes" id="UP000318055">
    <property type="component" value="Chromosome"/>
</dbReference>
<evidence type="ECO:0000313" key="3">
    <source>
        <dbReference type="EMBL" id="QDX26418.1"/>
    </source>
</evidence>
<reference evidence="3 4" key="1">
    <citation type="submission" date="2019-07" db="EMBL/GenBank/DDBJ databases">
        <title>Sphingomonas alkalisoli sp. nov., isolated from rhizosphere soil of Suaedae salsa.</title>
        <authorList>
            <person name="Zhang H."/>
            <person name="Xu L."/>
            <person name="Zhang J.-X."/>
            <person name="Sun J.-Q."/>
        </authorList>
    </citation>
    <scope>NUCLEOTIDE SEQUENCE [LARGE SCALE GENOMIC DNA]</scope>
    <source>
        <strain evidence="3 4">XS-10</strain>
    </source>
</reference>